<accession>A0ACD3QHS1</accession>
<dbReference type="EMBL" id="CM011692">
    <property type="protein sequence ID" value="TMS06801.1"/>
    <property type="molecule type" value="Genomic_DNA"/>
</dbReference>
<evidence type="ECO:0000313" key="2">
    <source>
        <dbReference type="Proteomes" id="UP000793456"/>
    </source>
</evidence>
<gene>
    <name evidence="1" type="ORF">E3U43_016560</name>
</gene>
<name>A0ACD3QHS1_LARCR</name>
<dbReference type="Proteomes" id="UP000793456">
    <property type="component" value="Chromosome XIX"/>
</dbReference>
<protein>
    <submittedName>
        <fullName evidence="1">Uncharacterized protein</fullName>
    </submittedName>
</protein>
<sequence>MAFFRQLQLLLWKNGLTVIRQPLWSLTLIIWPLIIFIIVAVTRNQYPPIIRDACYVGPRNLPSTGFFPFLQTLMCNTDSTCHNKSRLVDPTASKTSHRSSRKKRSDSPLADLIQGNFNFSLPQDSANGPAALIEVLNNILGSSYPGTSNNVSFNNGPSTTPLENQENLNKILETVSMLKRAICTITLPMINQTSPHLTDAVVTFCKSNNTLLESSITTLNKILMELMLAKPNETMTSVGMAVLAFNQLQNQTSLWDTLLSIPKLFSSGSVDQALSTTEALLTNTTRAIALTLDKDMVRSYLCDNSSNPVWLTAACKTGTVGMLLRWISPDLVAKQALLAWSRHVASHDLSFAKGLLHSLMGGVSSGGQGRSNITGAQGSIDTEPQNIEEELFLRVGQVVLEIIKMVPEVDMVVQKTLRTVFQSMKSATLTLDTVEEIIGNVLKDADQLKMTFLTLLTNQSQASVWASRVLGSVMEITMKTLTNESLTCLDILGPFEWLFSTKSIKIEVWRSMICQNNSALEQSLLMDWYPLVQKVQELYNIFTGQPNYNVTLPMILSEWHRLRNNSVQFGVFWEKLCTLGGAYWMNWIPQNSTDVSGILQQSCLKGTVNLLQHLYGNQYKQLAQAYLKQEIKGGDALSASLLNLLQNLDAFVHQISMLPDKNISNPYVLIPLVSNLFESTGLKPLLLLLFNDGPLNVSTVLDVASKLGRLNQHLFTFNETDPTMAELESLIKQFFSLETNLTVVVPHVMGHTLLTYSEYFHPDAVARLREAIQPFINQTSAGFVEAILSAMELLKKVMDSPDGDPTNIIIGLLSPEGLQNLTKNGPDAAQNIVIEKFLAFIPSAAREEAGRFLRDFKALQYQVAKCAGGQNCLAGISEIFTFLDQILEMMLSANANATITIGKMLPMSKTFKQALHFIRMIMATPNITVTDAQNALRQSNLTLEELNNIAALAGAANISDLIVNIMEVINAHQCFGTQLNQTVTAKCVMRLIDRVTSFLRHLPVLHNEKAILSLIRSIINKSISDIVPVNFSSNPNTALVHALNSTLANIKMNLQLNNLNTTEIMNEIKVLEGLIQLFANPGPLNNISMTMDPTYSQKVYLMIIQWYLKRVENITRNSSVSEILQPLLYLTHMQVTLQLAQTNFSLYVSNQIEFLMNNLQYPIDGAGVIKIGQTTVEILQHLFEFIKSNLEFQKSMSGSASWLNTTILHTAELQVKLYLNVIQKWMKQPNVTMVLTSILQWRNSNMSISTPVTDLHRLLQTMSSILGDDQLAYLSIISNISHSLNKALSVAEQPGGLQSDQFLAAILEAVRNAMQVLSGATTPLPLAVQQNILEIVQDSLKLIVQPNISCASSRNISLTILKRAESVIKQTVPEMYAVYLLSGIRVAITYFETISTGGGPDKWNQIILNEMKTVQSLLPPNCTSKMYISVLINITHFILESGQGNTSLWASFESASAENLPVIIAQMGKLLNVLWPLVMGGTGSHQPPPSLKAFAHLAPVLEQLMTGKADQDTWDKLEKILKALLSTLNGTEVLDSVPSVIPQIEKIIRSMVKSMQAQNVLILSLQMPVVTLMREISQSVNTSHLNLSVITERMQPSIERTLQAAQQANGTLECSEALKIWAPVREAAGLSHHAMAMWCNISLQPVFEAYNEAVNTNLNMSHMGGRPMTVNATVARIVKILHYLYQAGINQTRVTEQLLMTFTSQLSMLAGKPLSPEAKLNLYNEFQKMQLQSSLSSIKMVSDDLIREFPFLQPYIKAVGKALSHILNNYHLTQNSSSCQKLFREAAMILTANITSNHISAMMWGNFSGLTEASVTAIMREVVKLIIDMKIFGNVPMVQRALKQFLTSNDTSLIVQKLTEMSAWLASTQASGLDLLTQALPKICDILRPLLSVLSQMGVDMPANMELFEDLVGNITAMVKQILSTSGTPGLYVPTSEYVSAWNDKW</sequence>
<organism evidence="1 2">
    <name type="scientific">Larimichthys crocea</name>
    <name type="common">Large yellow croaker</name>
    <name type="synonym">Pseudosciaena crocea</name>
    <dbReference type="NCBI Taxonomy" id="215358"/>
    <lineage>
        <taxon>Eukaryota</taxon>
        <taxon>Metazoa</taxon>
        <taxon>Chordata</taxon>
        <taxon>Craniata</taxon>
        <taxon>Vertebrata</taxon>
        <taxon>Euteleostomi</taxon>
        <taxon>Actinopterygii</taxon>
        <taxon>Neopterygii</taxon>
        <taxon>Teleostei</taxon>
        <taxon>Neoteleostei</taxon>
        <taxon>Acanthomorphata</taxon>
        <taxon>Eupercaria</taxon>
        <taxon>Sciaenidae</taxon>
        <taxon>Larimichthys</taxon>
    </lineage>
</organism>
<reference evidence="1" key="1">
    <citation type="submission" date="2018-11" db="EMBL/GenBank/DDBJ databases">
        <title>The sequence and de novo assembly of Larimichthys crocea genome using PacBio and Hi-C technologies.</title>
        <authorList>
            <person name="Xu P."/>
            <person name="Chen B."/>
            <person name="Zhou Z."/>
            <person name="Ke Q."/>
            <person name="Wu Y."/>
            <person name="Bai H."/>
            <person name="Pu F."/>
        </authorList>
    </citation>
    <scope>NUCLEOTIDE SEQUENCE</scope>
    <source>
        <tissue evidence="1">Muscle</tissue>
    </source>
</reference>
<comment type="caution">
    <text evidence="1">The sequence shown here is derived from an EMBL/GenBank/DDBJ whole genome shotgun (WGS) entry which is preliminary data.</text>
</comment>
<keyword evidence="2" id="KW-1185">Reference proteome</keyword>
<proteinExistence type="predicted"/>
<evidence type="ECO:0000313" key="1">
    <source>
        <dbReference type="EMBL" id="TMS06801.1"/>
    </source>
</evidence>